<dbReference type="InterPro" id="IPR052155">
    <property type="entry name" value="Biofilm_reg_signaling"/>
</dbReference>
<name>I4ER38_MODI5</name>
<dbReference type="InterPro" id="IPR001633">
    <property type="entry name" value="EAL_dom"/>
</dbReference>
<gene>
    <name evidence="2" type="ordered locus">MODMU_0393</name>
</gene>
<feature type="domain" description="EAL" evidence="1">
    <location>
        <begin position="1"/>
        <end position="167"/>
    </location>
</feature>
<evidence type="ECO:0000313" key="2">
    <source>
        <dbReference type="EMBL" id="CCH85851.1"/>
    </source>
</evidence>
<dbReference type="EMBL" id="FO203431">
    <property type="protein sequence ID" value="CCH85851.1"/>
    <property type="molecule type" value="Genomic_DNA"/>
</dbReference>
<dbReference type="PROSITE" id="PS50883">
    <property type="entry name" value="EAL"/>
    <property type="match status" value="1"/>
</dbReference>
<protein>
    <submittedName>
        <fullName evidence="2">Signal-transducer protein</fullName>
    </submittedName>
</protein>
<dbReference type="Pfam" id="PF00563">
    <property type="entry name" value="EAL"/>
    <property type="match status" value="1"/>
</dbReference>
<accession>I4ER38</accession>
<dbReference type="eggNOG" id="COG5001">
    <property type="taxonomic scope" value="Bacteria"/>
</dbReference>
<organism evidence="2 3">
    <name type="scientific">Modestobacter italicus (strain DSM 44449 / CECT 9708 / BC 501)</name>
    <dbReference type="NCBI Taxonomy" id="2732864"/>
    <lineage>
        <taxon>Bacteria</taxon>
        <taxon>Bacillati</taxon>
        <taxon>Actinomycetota</taxon>
        <taxon>Actinomycetes</taxon>
        <taxon>Geodermatophilales</taxon>
        <taxon>Geodermatophilaceae</taxon>
        <taxon>Modestobacter</taxon>
    </lineage>
</organism>
<dbReference type="Proteomes" id="UP000006461">
    <property type="component" value="Chromosome"/>
</dbReference>
<sequence>MLQQVQLRYEVLGDAGTGRRVGLQADVVWVHPTWGELPADDAWSAAGRAGLQGVLRRWLLTQACRDAAAFPGTVVVGVRLPVGLVAAGTFADDVADALAAGGLPPERLVLSVSEELLRHEPASVLPALGAVQATGVRVALPGARTPDVLAGGLTAAQAAALLAPQPA</sequence>
<evidence type="ECO:0000313" key="3">
    <source>
        <dbReference type="Proteomes" id="UP000006461"/>
    </source>
</evidence>
<dbReference type="InterPro" id="IPR035919">
    <property type="entry name" value="EAL_sf"/>
</dbReference>
<dbReference type="PANTHER" id="PTHR44757">
    <property type="entry name" value="DIGUANYLATE CYCLASE DGCP"/>
    <property type="match status" value="1"/>
</dbReference>
<evidence type="ECO:0000259" key="1">
    <source>
        <dbReference type="PROSITE" id="PS50883"/>
    </source>
</evidence>
<dbReference type="PANTHER" id="PTHR44757:SF2">
    <property type="entry name" value="BIOFILM ARCHITECTURE MAINTENANCE PROTEIN MBAA"/>
    <property type="match status" value="1"/>
</dbReference>
<dbReference type="AlphaFoldDB" id="I4ER38"/>
<dbReference type="SUPFAM" id="SSF141868">
    <property type="entry name" value="EAL domain-like"/>
    <property type="match status" value="1"/>
</dbReference>
<dbReference type="HOGENOM" id="CLU_1592714_0_0_11"/>
<keyword evidence="3" id="KW-1185">Reference proteome</keyword>
<dbReference type="Gene3D" id="3.20.20.450">
    <property type="entry name" value="EAL domain"/>
    <property type="match status" value="1"/>
</dbReference>
<dbReference type="KEGG" id="mmar:MODMU_0393"/>
<proteinExistence type="predicted"/>
<reference evidence="2 3" key="1">
    <citation type="journal article" date="2012" name="J. Bacteriol.">
        <title>Genome Sequence of Radiation-Resistant Modestobacter marinus Strain BC501, a Representative Actinobacterium That Thrives on Calcareous Stone Surfaces.</title>
        <authorList>
            <person name="Normand P."/>
            <person name="Gury J."/>
            <person name="Pujic P."/>
            <person name="Chouaia B."/>
            <person name="Crotti E."/>
            <person name="Brusetti L."/>
            <person name="Daffonchio D."/>
            <person name="Vacherie B."/>
            <person name="Barbe V."/>
            <person name="Medigue C."/>
            <person name="Calteau A."/>
            <person name="Ghodhbane-Gtari F."/>
            <person name="Essoussi I."/>
            <person name="Nouioui I."/>
            <person name="Abbassi-Ghozzi I."/>
            <person name="Gtari M."/>
        </authorList>
    </citation>
    <scope>NUCLEOTIDE SEQUENCE [LARGE SCALE GENOMIC DNA]</scope>
    <source>
        <strain evidence="3">BC 501</strain>
    </source>
</reference>
<dbReference type="STRING" id="477641.MODMU_0393"/>